<evidence type="ECO:0000256" key="7">
    <source>
        <dbReference type="ARBA" id="ARBA00038870"/>
    </source>
</evidence>
<dbReference type="InterPro" id="IPR050006">
    <property type="entry name" value="LtnD"/>
</dbReference>
<keyword evidence="2 13" id="KW-0560">Oxidoreductase</keyword>
<dbReference type="PROSITE" id="PS00895">
    <property type="entry name" value="3_HYDROXYISOBUT_DH"/>
    <property type="match status" value="1"/>
</dbReference>
<keyword evidence="4" id="KW-0119">Carbohydrate metabolism</keyword>
<sequence length="296" mass="29858">MTTTAIVGLGSMGYGMAQSLLRAGMRTHGYDISAERTAQFQAEGGAEGALGDVAGTLDALVVVVLNAAQTEDVLFGANGVVPGLRPGAIVLSCATVPPAFAREMEARCATSGVLYLDAPISGGAAKAASGQLSIMASGTPTAFAAARPVLDAMAETVFELGDAAGAGSAMKAVNQLLAGVHIATMAEALTFGMTQGVTPAAFVEVISKCAGTSWMLENRAPHIVDGDYAPRSSVNIWPKDLGIVLDIARDAGFEAPITDTALAQFKAAAEMGLGGVDDAAVAKVYAKQAGLKLPGE</sequence>
<proteinExistence type="inferred from homology"/>
<dbReference type="InterPro" id="IPR036291">
    <property type="entry name" value="NAD(P)-bd_dom_sf"/>
</dbReference>
<dbReference type="PANTHER" id="PTHR43060:SF17">
    <property type="entry name" value="L-THREONATE DEHYDROGENASE"/>
    <property type="match status" value="1"/>
</dbReference>
<keyword evidence="3" id="KW-0520">NAD</keyword>
<evidence type="ECO:0000256" key="2">
    <source>
        <dbReference type="ARBA" id="ARBA00023002"/>
    </source>
</evidence>
<evidence type="ECO:0000256" key="8">
    <source>
        <dbReference type="ARBA" id="ARBA00039407"/>
    </source>
</evidence>
<evidence type="ECO:0000313" key="14">
    <source>
        <dbReference type="Proteomes" id="UP000051298"/>
    </source>
</evidence>
<keyword evidence="1" id="KW-0521">NADP</keyword>
<dbReference type="NCBIfam" id="NF043037">
    <property type="entry name" value="ThreonDh"/>
    <property type="match status" value="1"/>
</dbReference>
<evidence type="ECO:0000313" key="13">
    <source>
        <dbReference type="EMBL" id="CUH58807.1"/>
    </source>
</evidence>
<dbReference type="EMBL" id="CYRX01000005">
    <property type="protein sequence ID" value="CUH58807.1"/>
    <property type="molecule type" value="Genomic_DNA"/>
</dbReference>
<name>A0A0P1EV73_9RHOB</name>
<dbReference type="GO" id="GO:0050661">
    <property type="term" value="F:NADP binding"/>
    <property type="evidence" value="ECO:0007669"/>
    <property type="project" value="InterPro"/>
</dbReference>
<dbReference type="GO" id="GO:0016616">
    <property type="term" value="F:oxidoreductase activity, acting on the CH-OH group of donors, NAD or NADP as acceptor"/>
    <property type="evidence" value="ECO:0007669"/>
    <property type="project" value="InterPro"/>
</dbReference>
<dbReference type="Pfam" id="PF03446">
    <property type="entry name" value="NAD_binding_2"/>
    <property type="match status" value="1"/>
</dbReference>
<dbReference type="RefSeq" id="WP_058122166.1">
    <property type="nucleotide sequence ID" value="NZ_CYRX01000005.1"/>
</dbReference>
<dbReference type="InterPro" id="IPR002204">
    <property type="entry name" value="3-OH-isobutyrate_DH-rel_CS"/>
</dbReference>
<evidence type="ECO:0000256" key="4">
    <source>
        <dbReference type="ARBA" id="ARBA00023277"/>
    </source>
</evidence>
<dbReference type="PANTHER" id="PTHR43060">
    <property type="entry name" value="3-HYDROXYISOBUTYRATE DEHYDROGENASE-LIKE 1, MITOCHONDRIAL-RELATED"/>
    <property type="match status" value="1"/>
</dbReference>
<dbReference type="Proteomes" id="UP000051298">
    <property type="component" value="Unassembled WGS sequence"/>
</dbReference>
<dbReference type="SUPFAM" id="SSF51735">
    <property type="entry name" value="NAD(P)-binding Rossmann-fold domains"/>
    <property type="match status" value="1"/>
</dbReference>
<dbReference type="EC" id="1.1.1.411" evidence="7"/>
<feature type="domain" description="3-hydroxyisobutyrate dehydrogenase-like NAD-binding" evidence="12">
    <location>
        <begin position="165"/>
        <end position="285"/>
    </location>
</feature>
<dbReference type="AlphaFoldDB" id="A0A0P1EV73"/>
<evidence type="ECO:0000256" key="5">
    <source>
        <dbReference type="ARBA" id="ARBA00037062"/>
    </source>
</evidence>
<dbReference type="Gene3D" id="3.40.50.720">
    <property type="entry name" value="NAD(P)-binding Rossmann-like Domain"/>
    <property type="match status" value="1"/>
</dbReference>
<gene>
    <name evidence="13" type="primary">Hgd_1</name>
    <name evidence="13" type="ORF">THS5294_00085</name>
</gene>
<dbReference type="SUPFAM" id="SSF48179">
    <property type="entry name" value="6-phosphogluconate dehydrogenase C-terminal domain-like"/>
    <property type="match status" value="1"/>
</dbReference>
<evidence type="ECO:0000259" key="11">
    <source>
        <dbReference type="Pfam" id="PF03446"/>
    </source>
</evidence>
<dbReference type="PIRSF" id="PIRSF000103">
    <property type="entry name" value="HIBADH"/>
    <property type="match status" value="1"/>
</dbReference>
<evidence type="ECO:0000259" key="12">
    <source>
        <dbReference type="Pfam" id="PF14833"/>
    </source>
</evidence>
<accession>A0A0P1EV73</accession>
<evidence type="ECO:0000256" key="9">
    <source>
        <dbReference type="ARBA" id="ARBA00047312"/>
    </source>
</evidence>
<comment type="function">
    <text evidence="5">Catalyzes oxidation of L-threonate to 2-oxo-tetronate. Can use either NAD(+) or NADP(+) as cosubstrate, with a preference for NAD(+).</text>
</comment>
<dbReference type="InterPro" id="IPR015815">
    <property type="entry name" value="HIBADH-related"/>
</dbReference>
<dbReference type="Pfam" id="PF14833">
    <property type="entry name" value="NAD_binding_11"/>
    <property type="match status" value="1"/>
</dbReference>
<dbReference type="Gene3D" id="1.10.1040.10">
    <property type="entry name" value="N-(1-d-carboxylethyl)-l-norvaline Dehydrogenase, domain 2"/>
    <property type="match status" value="1"/>
</dbReference>
<dbReference type="InterPro" id="IPR013328">
    <property type="entry name" value="6PGD_dom2"/>
</dbReference>
<dbReference type="eggNOG" id="COG2084">
    <property type="taxonomic scope" value="Bacteria"/>
</dbReference>
<feature type="domain" description="6-phosphogluconate dehydrogenase NADP-binding" evidence="11">
    <location>
        <begin position="5"/>
        <end position="161"/>
    </location>
</feature>
<reference evidence="13 14" key="1">
    <citation type="submission" date="2015-09" db="EMBL/GenBank/DDBJ databases">
        <authorList>
            <consortium name="Swine Surveillance"/>
        </authorList>
    </citation>
    <scope>NUCLEOTIDE SEQUENCE [LARGE SCALE GENOMIC DNA]</scope>
    <source>
        <strain evidence="13 14">CECT 5294</strain>
    </source>
</reference>
<evidence type="ECO:0000256" key="10">
    <source>
        <dbReference type="PIRSR" id="PIRSR000103-1"/>
    </source>
</evidence>
<feature type="active site" evidence="10">
    <location>
        <position position="171"/>
    </location>
</feature>
<dbReference type="GO" id="GO:0051287">
    <property type="term" value="F:NAD binding"/>
    <property type="evidence" value="ECO:0007669"/>
    <property type="project" value="InterPro"/>
</dbReference>
<evidence type="ECO:0000256" key="3">
    <source>
        <dbReference type="ARBA" id="ARBA00023027"/>
    </source>
</evidence>
<dbReference type="InterPro" id="IPR029154">
    <property type="entry name" value="HIBADH-like_NADP-bd"/>
</dbReference>
<organism evidence="13 14">
    <name type="scientific">Thalassobacter stenotrophicus</name>
    <dbReference type="NCBI Taxonomy" id="266809"/>
    <lineage>
        <taxon>Bacteria</taxon>
        <taxon>Pseudomonadati</taxon>
        <taxon>Pseudomonadota</taxon>
        <taxon>Alphaproteobacteria</taxon>
        <taxon>Rhodobacterales</taxon>
        <taxon>Roseobacteraceae</taxon>
        <taxon>Thalassobacter</taxon>
    </lineage>
</organism>
<protein>
    <recommendedName>
        <fullName evidence="8">L-threonate dehydrogenase</fullName>
        <ecNumber evidence="7">1.1.1.411</ecNumber>
    </recommendedName>
</protein>
<dbReference type="GO" id="GO:0016054">
    <property type="term" value="P:organic acid catabolic process"/>
    <property type="evidence" value="ECO:0007669"/>
    <property type="project" value="UniProtKB-ARBA"/>
</dbReference>
<dbReference type="InterPro" id="IPR006115">
    <property type="entry name" value="6PGDH_NADP-bd"/>
</dbReference>
<comment type="similarity">
    <text evidence="6">Belongs to the HIBADH-related family. L-threonate dehydrogenase subfamily.</text>
</comment>
<comment type="catalytic activity">
    <reaction evidence="9">
        <text>L-threonate + NAD(+) = 2-dehydro-L-erythronate + NADH + H(+)</text>
        <dbReference type="Rhea" id="RHEA:52548"/>
        <dbReference type="ChEBI" id="CHEBI:15378"/>
        <dbReference type="ChEBI" id="CHEBI:57540"/>
        <dbReference type="ChEBI" id="CHEBI:57561"/>
        <dbReference type="ChEBI" id="CHEBI:57945"/>
        <dbReference type="ChEBI" id="CHEBI:136669"/>
        <dbReference type="EC" id="1.1.1.411"/>
    </reaction>
</comment>
<dbReference type="InterPro" id="IPR008927">
    <property type="entry name" value="6-PGluconate_DH-like_C_sf"/>
</dbReference>
<evidence type="ECO:0000256" key="6">
    <source>
        <dbReference type="ARBA" id="ARBA00037979"/>
    </source>
</evidence>
<dbReference type="STRING" id="266809.PM03_06670"/>
<evidence type="ECO:0000256" key="1">
    <source>
        <dbReference type="ARBA" id="ARBA00022857"/>
    </source>
</evidence>